<evidence type="ECO:0000256" key="1">
    <source>
        <dbReference type="SAM" id="MobiDB-lite"/>
    </source>
</evidence>
<gene>
    <name evidence="2" type="ORF">N8I77_006264</name>
</gene>
<dbReference type="Proteomes" id="UP001265746">
    <property type="component" value="Unassembled WGS sequence"/>
</dbReference>
<organism evidence="2 3">
    <name type="scientific">Phomopsis amygdali</name>
    <name type="common">Fusicoccum amygdali</name>
    <dbReference type="NCBI Taxonomy" id="1214568"/>
    <lineage>
        <taxon>Eukaryota</taxon>
        <taxon>Fungi</taxon>
        <taxon>Dikarya</taxon>
        <taxon>Ascomycota</taxon>
        <taxon>Pezizomycotina</taxon>
        <taxon>Sordariomycetes</taxon>
        <taxon>Sordariomycetidae</taxon>
        <taxon>Diaporthales</taxon>
        <taxon>Diaporthaceae</taxon>
        <taxon>Diaporthe</taxon>
    </lineage>
</organism>
<dbReference type="EMBL" id="JAUJFL010000003">
    <property type="protein sequence ID" value="KAK2607601.1"/>
    <property type="molecule type" value="Genomic_DNA"/>
</dbReference>
<dbReference type="AlphaFoldDB" id="A0AAD9SIV1"/>
<reference evidence="2" key="1">
    <citation type="submission" date="2023-06" db="EMBL/GenBank/DDBJ databases">
        <authorList>
            <person name="Noh H."/>
        </authorList>
    </citation>
    <scope>NUCLEOTIDE SEQUENCE</scope>
    <source>
        <strain evidence="2">DUCC20226</strain>
    </source>
</reference>
<protein>
    <submittedName>
        <fullName evidence="2">Uncharacterized protein</fullName>
    </submittedName>
</protein>
<keyword evidence="3" id="KW-1185">Reference proteome</keyword>
<comment type="caution">
    <text evidence="2">The sequence shown here is derived from an EMBL/GenBank/DDBJ whole genome shotgun (WGS) entry which is preliminary data.</text>
</comment>
<feature type="region of interest" description="Disordered" evidence="1">
    <location>
        <begin position="487"/>
        <end position="532"/>
    </location>
</feature>
<proteinExistence type="predicted"/>
<evidence type="ECO:0000313" key="3">
    <source>
        <dbReference type="Proteomes" id="UP001265746"/>
    </source>
</evidence>
<evidence type="ECO:0000313" key="2">
    <source>
        <dbReference type="EMBL" id="KAK2607601.1"/>
    </source>
</evidence>
<feature type="region of interest" description="Disordered" evidence="1">
    <location>
        <begin position="32"/>
        <end position="89"/>
    </location>
</feature>
<accession>A0AAD9SIV1</accession>
<sequence>MQQLLESLLNRSPLLGQLLSFVDMAGFTKLKIAPRTPPPSQGGGGDDYDSVPPDDHCAAVAGHKSPAAPISPPENTGPRKRRRVNRITRPEPGSLYDILHENQGESLFIIPICWQDQHARLLGVQWSHRATVRRPVPDFNSMSSKYPPRPTQVATDLSRDLTTILTADPSPLQLAALKSVMSTMFPATLSRARSEMNLEIRFGDQVLKRGVRVPLMWKQYEQNSRSFDSASTKLAESYGRIPSSSRQSFASQDTDWRSSSSQSWSDQPVLAFINRTHLHQVRSNLYRVAPGPNNSANVPVDNLQKLRCKRLVPQNADQDSYLVAIMLAIAQWQCYPQRRYSSRWSSQNSSQASRAGHETSLPQPEFRDIPVKIITQDHDAAEFVIHSAVVTAAFLQRFAFPSKAPDVTDTQDGGLKIEVTRVQIWPVLGLKERLAKALGPQIAGDLASHETSGTDIETWETEQERAFRLGNLKRKREALSEVFNKSFESTEGGSPLPVGLETGLGITVASPPVSPRTPKRRRTQSNTQLEVC</sequence>
<name>A0AAD9SIV1_PHOAM</name>